<feature type="non-terminal residue" evidence="1">
    <location>
        <position position="1"/>
    </location>
</feature>
<dbReference type="Proteomes" id="UP001152484">
    <property type="component" value="Unassembled WGS sequence"/>
</dbReference>
<keyword evidence="2" id="KW-1185">Reference proteome</keyword>
<dbReference type="AlphaFoldDB" id="A0A9P1EDG1"/>
<comment type="caution">
    <text evidence="1">The sequence shown here is derived from an EMBL/GenBank/DDBJ whole genome shotgun (WGS) entry which is preliminary data.</text>
</comment>
<dbReference type="OrthoDB" id="118159at2759"/>
<organism evidence="1 2">
    <name type="scientific">Cuscuta europaea</name>
    <name type="common">European dodder</name>
    <dbReference type="NCBI Taxonomy" id="41803"/>
    <lineage>
        <taxon>Eukaryota</taxon>
        <taxon>Viridiplantae</taxon>
        <taxon>Streptophyta</taxon>
        <taxon>Embryophyta</taxon>
        <taxon>Tracheophyta</taxon>
        <taxon>Spermatophyta</taxon>
        <taxon>Magnoliopsida</taxon>
        <taxon>eudicotyledons</taxon>
        <taxon>Gunneridae</taxon>
        <taxon>Pentapetalae</taxon>
        <taxon>asterids</taxon>
        <taxon>lamiids</taxon>
        <taxon>Solanales</taxon>
        <taxon>Convolvulaceae</taxon>
        <taxon>Cuscuteae</taxon>
        <taxon>Cuscuta</taxon>
        <taxon>Cuscuta subgen. Cuscuta</taxon>
    </lineage>
</organism>
<evidence type="ECO:0000313" key="1">
    <source>
        <dbReference type="EMBL" id="CAH9097463.1"/>
    </source>
</evidence>
<reference evidence="1" key="1">
    <citation type="submission" date="2022-07" db="EMBL/GenBank/DDBJ databases">
        <authorList>
            <person name="Macas J."/>
            <person name="Novak P."/>
            <person name="Neumann P."/>
        </authorList>
    </citation>
    <scope>NUCLEOTIDE SEQUENCE</scope>
</reference>
<protein>
    <submittedName>
        <fullName evidence="1">Uncharacterized protein</fullName>
    </submittedName>
</protein>
<name>A0A9P1EDG1_CUSEU</name>
<evidence type="ECO:0000313" key="2">
    <source>
        <dbReference type="Proteomes" id="UP001152484"/>
    </source>
</evidence>
<sequence length="114" mass="12873">LSTDHRRPLSSVYRPPIIPPSFQNHACQLSAVCGAAAALPSARVVRQPPLFFRSPTHSFSCFSLLYFFTLGPPYKDKGVEYITLGPFFTVGQFIFFQTYKYHVCEVFLSVNPVH</sequence>
<feature type="non-terminal residue" evidence="1">
    <location>
        <position position="114"/>
    </location>
</feature>
<dbReference type="EMBL" id="CAMAPE010000035">
    <property type="protein sequence ID" value="CAH9097463.1"/>
    <property type="molecule type" value="Genomic_DNA"/>
</dbReference>
<proteinExistence type="predicted"/>
<gene>
    <name evidence="1" type="ORF">CEURO_LOCUS13849</name>
</gene>
<accession>A0A9P1EDG1</accession>